<dbReference type="EMBL" id="CM002925">
    <property type="protein sequence ID" value="KGN53213.1"/>
    <property type="molecule type" value="Genomic_DNA"/>
</dbReference>
<keyword evidence="2" id="KW-1185">Reference proteome</keyword>
<reference evidence="1 2" key="2">
    <citation type="journal article" date="2009" name="PLoS ONE">
        <title>An integrated genetic and cytogenetic map of the cucumber genome.</title>
        <authorList>
            <person name="Ren Y."/>
            <person name="Zhang Z."/>
            <person name="Liu J."/>
            <person name="Staub J.E."/>
            <person name="Han Y."/>
            <person name="Cheng Z."/>
            <person name="Li X."/>
            <person name="Lu J."/>
            <person name="Miao H."/>
            <person name="Kang H."/>
            <person name="Xie B."/>
            <person name="Gu X."/>
            <person name="Wang X."/>
            <person name="Du Y."/>
            <person name="Jin W."/>
            <person name="Huang S."/>
        </authorList>
    </citation>
    <scope>NUCLEOTIDE SEQUENCE [LARGE SCALE GENOMIC DNA]</scope>
    <source>
        <strain evidence="2">cv. 9930</strain>
    </source>
</reference>
<evidence type="ECO:0000313" key="2">
    <source>
        <dbReference type="Proteomes" id="UP000029981"/>
    </source>
</evidence>
<dbReference type="AlphaFoldDB" id="A0A0A0KUI7"/>
<name>A0A0A0KUI7_CUCSA</name>
<protein>
    <submittedName>
        <fullName evidence="1">Uncharacterized protein</fullName>
    </submittedName>
</protein>
<reference evidence="1 2" key="1">
    <citation type="journal article" date="2009" name="Nat. Genet.">
        <title>The genome of the cucumber, Cucumis sativus L.</title>
        <authorList>
            <person name="Huang S."/>
            <person name="Li R."/>
            <person name="Zhang Z."/>
            <person name="Li L."/>
            <person name="Gu X."/>
            <person name="Fan W."/>
            <person name="Lucas W.J."/>
            <person name="Wang X."/>
            <person name="Xie B."/>
            <person name="Ni P."/>
            <person name="Ren Y."/>
            <person name="Zhu H."/>
            <person name="Li J."/>
            <person name="Lin K."/>
            <person name="Jin W."/>
            <person name="Fei Z."/>
            <person name="Li G."/>
            <person name="Staub J."/>
            <person name="Kilian A."/>
            <person name="van der Vossen E.A."/>
            <person name="Wu Y."/>
            <person name="Guo J."/>
            <person name="He J."/>
            <person name="Jia Z."/>
            <person name="Ren Y."/>
            <person name="Tian G."/>
            <person name="Lu Y."/>
            <person name="Ruan J."/>
            <person name="Qian W."/>
            <person name="Wang M."/>
            <person name="Huang Q."/>
            <person name="Li B."/>
            <person name="Xuan Z."/>
            <person name="Cao J."/>
            <person name="Asan"/>
            <person name="Wu Z."/>
            <person name="Zhang J."/>
            <person name="Cai Q."/>
            <person name="Bai Y."/>
            <person name="Zhao B."/>
            <person name="Han Y."/>
            <person name="Li Y."/>
            <person name="Li X."/>
            <person name="Wang S."/>
            <person name="Shi Q."/>
            <person name="Liu S."/>
            <person name="Cho W.K."/>
            <person name="Kim J.Y."/>
            <person name="Xu Y."/>
            <person name="Heller-Uszynska K."/>
            <person name="Miao H."/>
            <person name="Cheng Z."/>
            <person name="Zhang S."/>
            <person name="Wu J."/>
            <person name="Yang Y."/>
            <person name="Kang H."/>
            <person name="Li M."/>
            <person name="Liang H."/>
            <person name="Ren X."/>
            <person name="Shi Z."/>
            <person name="Wen M."/>
            <person name="Jian M."/>
            <person name="Yang H."/>
            <person name="Zhang G."/>
            <person name="Yang Z."/>
            <person name="Chen R."/>
            <person name="Liu S."/>
            <person name="Li J."/>
            <person name="Ma L."/>
            <person name="Liu H."/>
            <person name="Zhou Y."/>
            <person name="Zhao J."/>
            <person name="Fang X."/>
            <person name="Li G."/>
            <person name="Fang L."/>
            <person name="Li Y."/>
            <person name="Liu D."/>
            <person name="Zheng H."/>
            <person name="Zhang Y."/>
            <person name="Qin N."/>
            <person name="Li Z."/>
            <person name="Yang G."/>
            <person name="Yang S."/>
            <person name="Bolund L."/>
            <person name="Kristiansen K."/>
            <person name="Zheng H."/>
            <person name="Li S."/>
            <person name="Zhang X."/>
            <person name="Yang H."/>
            <person name="Wang J."/>
            <person name="Sun R."/>
            <person name="Zhang B."/>
            <person name="Jiang S."/>
            <person name="Wang J."/>
            <person name="Du Y."/>
            <person name="Li S."/>
        </authorList>
    </citation>
    <scope>NUCLEOTIDE SEQUENCE [LARGE SCALE GENOMIC DNA]</scope>
    <source>
        <strain evidence="2">cv. 9930</strain>
    </source>
</reference>
<reference evidence="1 2" key="4">
    <citation type="journal article" date="2011" name="BMC Genomics">
        <title>RNA-Seq improves annotation of protein-coding genes in the cucumber genome.</title>
        <authorList>
            <person name="Li Z."/>
            <person name="Zhang Z."/>
            <person name="Yan P."/>
            <person name="Huang S."/>
            <person name="Fei Z."/>
            <person name="Lin K."/>
        </authorList>
    </citation>
    <scope>NUCLEOTIDE SEQUENCE [LARGE SCALE GENOMIC DNA]</scope>
    <source>
        <strain evidence="2">cv. 9930</strain>
    </source>
</reference>
<gene>
    <name evidence="1" type="ORF">Csa_4G026895</name>
</gene>
<dbReference type="Gramene" id="KGN53213">
    <property type="protein sequence ID" value="KGN53213"/>
    <property type="gene ID" value="Csa_4G026895"/>
</dbReference>
<dbReference type="Proteomes" id="UP000029981">
    <property type="component" value="Chromosome 4"/>
</dbReference>
<proteinExistence type="predicted"/>
<organism evidence="1 2">
    <name type="scientific">Cucumis sativus</name>
    <name type="common">Cucumber</name>
    <dbReference type="NCBI Taxonomy" id="3659"/>
    <lineage>
        <taxon>Eukaryota</taxon>
        <taxon>Viridiplantae</taxon>
        <taxon>Streptophyta</taxon>
        <taxon>Embryophyta</taxon>
        <taxon>Tracheophyta</taxon>
        <taxon>Spermatophyta</taxon>
        <taxon>Magnoliopsida</taxon>
        <taxon>eudicotyledons</taxon>
        <taxon>Gunneridae</taxon>
        <taxon>Pentapetalae</taxon>
        <taxon>rosids</taxon>
        <taxon>fabids</taxon>
        <taxon>Cucurbitales</taxon>
        <taxon>Cucurbitaceae</taxon>
        <taxon>Benincaseae</taxon>
        <taxon>Cucumis</taxon>
    </lineage>
</organism>
<accession>A0A0A0KUI7</accession>
<sequence>MSLNFLISSFDVMFLRSASLSESIKRRFSCCALYLSSSALLIQSTKLVSLPLHANRDSSASNLSLSTVLLYKSASFLASCNRVLFFSSMVFNVVLKFSVSSFLCFNSSSLVLYFPLK</sequence>
<reference evidence="1 2" key="3">
    <citation type="journal article" date="2010" name="BMC Genomics">
        <title>Transcriptome sequencing and comparative analysis of cucumber flowers with different sex types.</title>
        <authorList>
            <person name="Guo S."/>
            <person name="Zheng Y."/>
            <person name="Joung J.G."/>
            <person name="Liu S."/>
            <person name="Zhang Z."/>
            <person name="Crasta O.R."/>
            <person name="Sobral B.W."/>
            <person name="Xu Y."/>
            <person name="Huang S."/>
            <person name="Fei Z."/>
        </authorList>
    </citation>
    <scope>NUCLEOTIDE SEQUENCE [LARGE SCALE GENOMIC DNA]</scope>
    <source>
        <strain evidence="2">cv. 9930</strain>
    </source>
</reference>
<evidence type="ECO:0000313" key="1">
    <source>
        <dbReference type="EMBL" id="KGN53213.1"/>
    </source>
</evidence>